<keyword evidence="9 12" id="KW-1133">Transmembrane helix</keyword>
<gene>
    <name evidence="13" type="primary">cydB</name>
    <name evidence="13" type="ORF">QYS48_14475</name>
</gene>
<keyword evidence="11 12" id="KW-0472">Membrane</keyword>
<keyword evidence="14" id="KW-1185">Reference proteome</keyword>
<comment type="similarity">
    <text evidence="2">Belongs to the cytochrome ubiquinol oxidase subunit 2 family.</text>
</comment>
<feature type="transmembrane region" description="Helical" evidence="12">
    <location>
        <begin position="207"/>
        <end position="224"/>
    </location>
</feature>
<evidence type="ECO:0000256" key="6">
    <source>
        <dbReference type="ARBA" id="ARBA00022692"/>
    </source>
</evidence>
<dbReference type="Pfam" id="PF02322">
    <property type="entry name" value="Cyt_bd_oxida_II"/>
    <property type="match status" value="1"/>
</dbReference>
<organism evidence="13 14">
    <name type="scientific">Marivirga arenosa</name>
    <dbReference type="NCBI Taxonomy" id="3059076"/>
    <lineage>
        <taxon>Bacteria</taxon>
        <taxon>Pseudomonadati</taxon>
        <taxon>Bacteroidota</taxon>
        <taxon>Cytophagia</taxon>
        <taxon>Cytophagales</taxon>
        <taxon>Marivirgaceae</taxon>
        <taxon>Marivirga</taxon>
    </lineage>
</organism>
<dbReference type="RefSeq" id="WP_308357207.1">
    <property type="nucleotide sequence ID" value="NZ_CP129970.2"/>
</dbReference>
<evidence type="ECO:0000256" key="5">
    <source>
        <dbReference type="ARBA" id="ARBA00022617"/>
    </source>
</evidence>
<dbReference type="PANTHER" id="PTHR43141">
    <property type="entry name" value="CYTOCHROME BD2 SUBUNIT II"/>
    <property type="match status" value="1"/>
</dbReference>
<evidence type="ECO:0000256" key="2">
    <source>
        <dbReference type="ARBA" id="ARBA00007543"/>
    </source>
</evidence>
<reference evidence="13" key="1">
    <citation type="submission" date="2023-08" db="EMBL/GenBank/DDBJ databases">
        <title>Comparative genomics and taxonomic characterization of three novel marine species of genus Marivirga.</title>
        <authorList>
            <person name="Muhammad N."/>
            <person name="Kim S.-G."/>
        </authorList>
    </citation>
    <scope>NUCLEOTIDE SEQUENCE [LARGE SCALE GENOMIC DNA]</scope>
    <source>
        <strain evidence="13">ABR2-2</strain>
    </source>
</reference>
<evidence type="ECO:0000256" key="1">
    <source>
        <dbReference type="ARBA" id="ARBA00004651"/>
    </source>
</evidence>
<comment type="subcellular location">
    <subcellularLocation>
        <location evidence="1">Cell membrane</location>
        <topology evidence="1">Multi-pass membrane protein</topology>
    </subcellularLocation>
</comment>
<keyword evidence="8" id="KW-0249">Electron transport</keyword>
<dbReference type="PIRSF" id="PIRSF000267">
    <property type="entry name" value="Cyt_oxidse_sub2"/>
    <property type="match status" value="1"/>
</dbReference>
<feature type="transmembrane region" description="Helical" evidence="12">
    <location>
        <begin position="162"/>
        <end position="186"/>
    </location>
</feature>
<dbReference type="GO" id="GO:0005886">
    <property type="term" value="C:plasma membrane"/>
    <property type="evidence" value="ECO:0007669"/>
    <property type="project" value="UniProtKB-SubCell"/>
</dbReference>
<evidence type="ECO:0000256" key="7">
    <source>
        <dbReference type="ARBA" id="ARBA00022723"/>
    </source>
</evidence>
<proteinExistence type="inferred from homology"/>
<evidence type="ECO:0000313" key="14">
    <source>
        <dbReference type="Proteomes" id="UP001244443"/>
    </source>
</evidence>
<protein>
    <submittedName>
        <fullName evidence="13">Cytochrome d ubiquinol oxidase subunit II</fullName>
    </submittedName>
</protein>
<feature type="transmembrane region" description="Helical" evidence="12">
    <location>
        <begin position="236"/>
        <end position="253"/>
    </location>
</feature>
<keyword evidence="5" id="KW-0349">Heme</keyword>
<evidence type="ECO:0000256" key="12">
    <source>
        <dbReference type="SAM" id="Phobius"/>
    </source>
</evidence>
<accession>A0AA49GD82</accession>
<dbReference type="InterPro" id="IPR003317">
    <property type="entry name" value="Cyt-d_oxidase_su2"/>
</dbReference>
<dbReference type="GO" id="GO:0019646">
    <property type="term" value="P:aerobic electron transport chain"/>
    <property type="evidence" value="ECO:0007669"/>
    <property type="project" value="TreeGrafter"/>
</dbReference>
<feature type="transmembrane region" description="Helical" evidence="12">
    <location>
        <begin position="260"/>
        <end position="283"/>
    </location>
</feature>
<keyword evidence="7" id="KW-0479">Metal-binding</keyword>
<dbReference type="PANTHER" id="PTHR43141:SF5">
    <property type="entry name" value="CYTOCHROME BD-I UBIQUINOL OXIDASE SUBUNIT 2"/>
    <property type="match status" value="1"/>
</dbReference>
<name>A0AA49GD82_9BACT</name>
<evidence type="ECO:0000256" key="10">
    <source>
        <dbReference type="ARBA" id="ARBA00023004"/>
    </source>
</evidence>
<dbReference type="NCBIfam" id="TIGR00203">
    <property type="entry name" value="cydB"/>
    <property type="match status" value="1"/>
</dbReference>
<evidence type="ECO:0000256" key="3">
    <source>
        <dbReference type="ARBA" id="ARBA00022448"/>
    </source>
</evidence>
<keyword evidence="10" id="KW-0408">Iron</keyword>
<keyword evidence="4" id="KW-1003">Cell membrane</keyword>
<keyword evidence="6 12" id="KW-0812">Transmembrane</keyword>
<dbReference type="GO" id="GO:0046872">
    <property type="term" value="F:metal ion binding"/>
    <property type="evidence" value="ECO:0007669"/>
    <property type="project" value="UniProtKB-KW"/>
</dbReference>
<feature type="transmembrane region" description="Helical" evidence="12">
    <location>
        <begin position="309"/>
        <end position="334"/>
    </location>
</feature>
<feature type="transmembrane region" description="Helical" evidence="12">
    <location>
        <begin position="119"/>
        <end position="142"/>
    </location>
</feature>
<evidence type="ECO:0000256" key="9">
    <source>
        <dbReference type="ARBA" id="ARBA00022989"/>
    </source>
</evidence>
<feature type="transmembrane region" description="Helical" evidence="12">
    <location>
        <begin position="87"/>
        <end position="107"/>
    </location>
</feature>
<keyword evidence="3" id="KW-0813">Transport</keyword>
<evidence type="ECO:0000256" key="8">
    <source>
        <dbReference type="ARBA" id="ARBA00022982"/>
    </source>
</evidence>
<dbReference type="GO" id="GO:0016682">
    <property type="term" value="F:oxidoreductase activity, acting on diphenols and related substances as donors, oxygen as acceptor"/>
    <property type="evidence" value="ECO:0007669"/>
    <property type="project" value="TreeGrafter"/>
</dbReference>
<evidence type="ECO:0000256" key="4">
    <source>
        <dbReference type="ARBA" id="ARBA00022475"/>
    </source>
</evidence>
<dbReference type="Proteomes" id="UP001244443">
    <property type="component" value="Chromosome"/>
</dbReference>
<dbReference type="EMBL" id="CP129970">
    <property type="protein sequence ID" value="WKK83528.2"/>
    <property type="molecule type" value="Genomic_DNA"/>
</dbReference>
<dbReference type="AlphaFoldDB" id="A0AA49GD82"/>
<evidence type="ECO:0000313" key="13">
    <source>
        <dbReference type="EMBL" id="WKK83528.2"/>
    </source>
</evidence>
<dbReference type="GO" id="GO:0009055">
    <property type="term" value="F:electron transfer activity"/>
    <property type="evidence" value="ECO:0007669"/>
    <property type="project" value="TreeGrafter"/>
</dbReference>
<dbReference type="GO" id="GO:0070069">
    <property type="term" value="C:cytochrome complex"/>
    <property type="evidence" value="ECO:0007669"/>
    <property type="project" value="TreeGrafter"/>
</dbReference>
<feature type="transmembrane region" description="Helical" evidence="12">
    <location>
        <begin position="12"/>
        <end position="41"/>
    </location>
</feature>
<feature type="transmembrane region" description="Helical" evidence="12">
    <location>
        <begin position="62"/>
        <end position="81"/>
    </location>
</feature>
<sequence length="345" mass="38373">MDTFIGLEYNIWWFLLLGAVVTGYAILDGFDIGVGAIHLFLGNRENRKIAINAIGPVWDGNEVWLVITGGVLFAAFPPVYATLFSGLYIPLMLFLVMIIFRAVSIEFRGKEPMVWWQQTWDIAFSVASIIMALALGMVLGNVLQGLPIDETGEFTHETDFNFINPFSLLTGVTTLGLFMLHGALYLGMKTEGKLYDQLGLIIKNSTVFFILAALLLSFYTLLYVPHLTDQIKEQEWMFFLPVVLVLLMANIPRQVSKRNYGYAFISSTGVISALLVIGAVGLFPSMLHSTIDPAYSLTLYNASASEKSLGIMLTIAMIAVPLVAIYTGFVFWTFRGKVKIDEHSY</sequence>
<evidence type="ECO:0000256" key="11">
    <source>
        <dbReference type="ARBA" id="ARBA00023136"/>
    </source>
</evidence>